<protein>
    <submittedName>
        <fullName evidence="2">DUF3343 domain-containing protein</fullName>
    </submittedName>
</protein>
<evidence type="ECO:0000313" key="2">
    <source>
        <dbReference type="EMBL" id="HIZ03360.1"/>
    </source>
</evidence>
<evidence type="ECO:0000313" key="3">
    <source>
        <dbReference type="Proteomes" id="UP000824132"/>
    </source>
</evidence>
<comment type="caution">
    <text evidence="2">The sequence shown here is derived from an EMBL/GenBank/DDBJ whole genome shotgun (WGS) entry which is preliminary data.</text>
</comment>
<evidence type="ECO:0000259" key="1">
    <source>
        <dbReference type="Pfam" id="PF11823"/>
    </source>
</evidence>
<proteinExistence type="predicted"/>
<reference evidence="2" key="1">
    <citation type="journal article" date="2021" name="PeerJ">
        <title>Extensive microbial diversity within the chicken gut microbiome revealed by metagenomics and culture.</title>
        <authorList>
            <person name="Gilroy R."/>
            <person name="Ravi A."/>
            <person name="Getino M."/>
            <person name="Pursley I."/>
            <person name="Horton D.L."/>
            <person name="Alikhan N.F."/>
            <person name="Baker D."/>
            <person name="Gharbi K."/>
            <person name="Hall N."/>
            <person name="Watson M."/>
            <person name="Adriaenssens E.M."/>
            <person name="Foster-Nyarko E."/>
            <person name="Jarju S."/>
            <person name="Secka A."/>
            <person name="Antonio M."/>
            <person name="Oren A."/>
            <person name="Chaudhuri R.R."/>
            <person name="La Ragione R."/>
            <person name="Hildebrand F."/>
            <person name="Pallen M.J."/>
        </authorList>
    </citation>
    <scope>NUCLEOTIDE SEQUENCE</scope>
    <source>
        <strain evidence="2">CHK187-5294</strain>
    </source>
</reference>
<dbReference type="EMBL" id="DXCL01000022">
    <property type="protein sequence ID" value="HIZ03360.1"/>
    <property type="molecule type" value="Genomic_DNA"/>
</dbReference>
<organism evidence="2 3">
    <name type="scientific">Candidatus Borkfalkia avistercoris</name>
    <dbReference type="NCBI Taxonomy" id="2838504"/>
    <lineage>
        <taxon>Bacteria</taxon>
        <taxon>Bacillati</taxon>
        <taxon>Bacillota</taxon>
        <taxon>Clostridia</taxon>
        <taxon>Christensenellales</taxon>
        <taxon>Christensenellaceae</taxon>
        <taxon>Candidatus Borkfalkia</taxon>
    </lineage>
</organism>
<name>A0A9D2IC84_9FIRM</name>
<reference evidence="2" key="2">
    <citation type="submission" date="2021-04" db="EMBL/GenBank/DDBJ databases">
        <authorList>
            <person name="Gilroy R."/>
        </authorList>
    </citation>
    <scope>NUCLEOTIDE SEQUENCE</scope>
    <source>
        <strain evidence="2">CHK187-5294</strain>
    </source>
</reference>
<gene>
    <name evidence="2" type="ORF">H9727_03655</name>
</gene>
<dbReference type="InterPro" id="IPR021778">
    <property type="entry name" value="Se/S_carrier-like"/>
</dbReference>
<feature type="domain" description="Putative Se/S carrier protein-like" evidence="1">
    <location>
        <begin position="5"/>
        <end position="61"/>
    </location>
</feature>
<dbReference type="Pfam" id="PF11823">
    <property type="entry name" value="Se_S_carrier"/>
    <property type="match status" value="1"/>
</dbReference>
<sequence length="86" mass="9422">MMQTYLAVFRSRSQTLDFVARLRSFGIPASAVSTPKEANVGCGLSAKIGAFDLSRAKRALAGGRYCAFVGFFRVENKYGRTFVYPA</sequence>
<dbReference type="AlphaFoldDB" id="A0A9D2IC84"/>
<accession>A0A9D2IC84</accession>
<dbReference type="Proteomes" id="UP000824132">
    <property type="component" value="Unassembled WGS sequence"/>
</dbReference>